<evidence type="ECO:0000313" key="2">
    <source>
        <dbReference type="EMBL" id="CAH1200589.1"/>
    </source>
</evidence>
<dbReference type="SUPFAM" id="SSF51735">
    <property type="entry name" value="NAD(P)-binding Rossmann-fold domains"/>
    <property type="match status" value="1"/>
</dbReference>
<dbReference type="PANTHER" id="PTHR43162">
    <property type="match status" value="1"/>
</dbReference>
<reference evidence="2" key="1">
    <citation type="submission" date="2022-01" db="EMBL/GenBank/DDBJ databases">
        <authorList>
            <person name="Criscuolo A."/>
        </authorList>
    </citation>
    <scope>NUCLEOTIDE SEQUENCE</scope>
    <source>
        <strain evidence="2">CIP111893</strain>
    </source>
</reference>
<dbReference type="Pfam" id="PF13460">
    <property type="entry name" value="NAD_binding_10"/>
    <property type="match status" value="1"/>
</dbReference>
<evidence type="ECO:0000313" key="3">
    <source>
        <dbReference type="Proteomes" id="UP000838686"/>
    </source>
</evidence>
<keyword evidence="3" id="KW-1185">Reference proteome</keyword>
<dbReference type="InterPro" id="IPR036291">
    <property type="entry name" value="NAD(P)-bd_dom_sf"/>
</dbReference>
<proteinExistence type="predicted"/>
<dbReference type="Gene3D" id="3.90.25.10">
    <property type="entry name" value="UDP-galactose 4-epimerase, domain 1"/>
    <property type="match status" value="1"/>
</dbReference>
<comment type="caution">
    <text evidence="2">The sequence shown here is derived from an EMBL/GenBank/DDBJ whole genome shotgun (WGS) entry which is preliminary data.</text>
</comment>
<protein>
    <submittedName>
        <fullName evidence="2">NAD(P)H azoreductase</fullName>
        <ecNumber evidence="2">1.7.-.-</ecNumber>
    </submittedName>
</protein>
<dbReference type="PANTHER" id="PTHR43162:SF1">
    <property type="entry name" value="PRESTALK A DIFFERENTIATION PROTEIN A"/>
    <property type="match status" value="1"/>
</dbReference>
<name>A0ABN8G692_9BACL</name>
<dbReference type="GO" id="GO:0016491">
    <property type="term" value="F:oxidoreductase activity"/>
    <property type="evidence" value="ECO:0007669"/>
    <property type="project" value="UniProtKB-KW"/>
</dbReference>
<dbReference type="InterPro" id="IPR051604">
    <property type="entry name" value="Ergot_Alk_Oxidoreductase"/>
</dbReference>
<dbReference type="EC" id="1.7.-.-" evidence="2"/>
<evidence type="ECO:0000259" key="1">
    <source>
        <dbReference type="Pfam" id="PF13460"/>
    </source>
</evidence>
<dbReference type="Gene3D" id="3.40.50.720">
    <property type="entry name" value="NAD(P)-binding Rossmann-like Domain"/>
    <property type="match status" value="1"/>
</dbReference>
<dbReference type="EMBL" id="CAKMMF010000006">
    <property type="protein sequence ID" value="CAH1200589.1"/>
    <property type="molecule type" value="Genomic_DNA"/>
</dbReference>
<dbReference type="InterPro" id="IPR016040">
    <property type="entry name" value="NAD(P)-bd_dom"/>
</dbReference>
<dbReference type="Proteomes" id="UP000838686">
    <property type="component" value="Unassembled WGS sequence"/>
</dbReference>
<accession>A0ABN8G692</accession>
<keyword evidence="2" id="KW-0560">Oxidoreductase</keyword>
<dbReference type="RefSeq" id="WP_236339823.1">
    <property type="nucleotide sequence ID" value="NZ_CAKMMF010000006.1"/>
</dbReference>
<sequence>MTILVTGATGTVGRHVVNQLVQKGVQVRAVSRSPEKAGLPNGVEVVPGDLNAPETLRAACQGMTALYLILSSDNADAALQTDHRIIEFAREAGIQRVTVLMDYEGNPVEQAVLESGMEWTLLKPVEFMANALADWAESIRTEGVVRESFGHALSARVHEGDIAAVAVEALMNDGHHGQSYYITGPEAMSRIEAVRKISEAVGKEIRFEELTEEQARQRWMEQGYEEGDIEFFVQMGKNTPKVGYTVLPTIEQVTGKRARTFDEWVDEHKHLFQ</sequence>
<feature type="domain" description="NAD(P)-binding" evidence="1">
    <location>
        <begin position="7"/>
        <end position="99"/>
    </location>
</feature>
<gene>
    <name evidence="2" type="primary">azoB</name>
    <name evidence="2" type="ORF">PAECIP111893_01477</name>
</gene>
<organism evidence="2 3">
    <name type="scientific">Paenibacillus plantiphilus</name>
    <dbReference type="NCBI Taxonomy" id="2905650"/>
    <lineage>
        <taxon>Bacteria</taxon>
        <taxon>Bacillati</taxon>
        <taxon>Bacillota</taxon>
        <taxon>Bacilli</taxon>
        <taxon>Bacillales</taxon>
        <taxon>Paenibacillaceae</taxon>
        <taxon>Paenibacillus</taxon>
    </lineage>
</organism>